<sequence>MSDYDVVLKEIEPQLVAGIREVIPNYAAIGPLFNELYAYLGPHGAGGIAVGIDHNEGYKEVDPDMEAAAYLTAPVPEGGRVRVYTLPGATVAATIHRGTWEGLPAAYTALMDWIKAGGYTPCGASREIYLEQAETPDAHVTEIQIPVCRQ</sequence>
<dbReference type="InterPro" id="IPR010499">
    <property type="entry name" value="AraC_E-bd"/>
</dbReference>
<evidence type="ECO:0000313" key="2">
    <source>
        <dbReference type="EMBL" id="RRR75653.1"/>
    </source>
</evidence>
<dbReference type="EMBL" id="RSAS01000171">
    <property type="protein sequence ID" value="RRR75653.1"/>
    <property type="molecule type" value="Genomic_DNA"/>
</dbReference>
<evidence type="ECO:0000259" key="1">
    <source>
        <dbReference type="SMART" id="SM00871"/>
    </source>
</evidence>
<dbReference type="InterPro" id="IPR011256">
    <property type="entry name" value="Reg_factor_effector_dom_sf"/>
</dbReference>
<dbReference type="AlphaFoldDB" id="A0A426U6L8"/>
<feature type="domain" description="AraC effector-binding" evidence="1">
    <location>
        <begin position="4"/>
        <end position="148"/>
    </location>
</feature>
<dbReference type="Gene3D" id="3.20.80.10">
    <property type="entry name" value="Regulatory factor, effector binding domain"/>
    <property type="match status" value="1"/>
</dbReference>
<dbReference type="Pfam" id="PF06445">
    <property type="entry name" value="GyrI-like"/>
    <property type="match status" value="1"/>
</dbReference>
<dbReference type="SMART" id="SM00871">
    <property type="entry name" value="AraC_E_bind"/>
    <property type="match status" value="1"/>
</dbReference>
<gene>
    <name evidence="2" type="ORF">EI684_04210</name>
</gene>
<protein>
    <recommendedName>
        <fullName evidence="1">AraC effector-binding domain-containing protein</fullName>
    </recommendedName>
</protein>
<organism evidence="2 3">
    <name type="scientific">Candidatus Viridilinea halotolerans</name>
    <dbReference type="NCBI Taxonomy" id="2491704"/>
    <lineage>
        <taxon>Bacteria</taxon>
        <taxon>Bacillati</taxon>
        <taxon>Chloroflexota</taxon>
        <taxon>Chloroflexia</taxon>
        <taxon>Chloroflexales</taxon>
        <taxon>Chloroflexineae</taxon>
        <taxon>Oscillochloridaceae</taxon>
        <taxon>Candidatus Viridilinea</taxon>
    </lineage>
</organism>
<reference evidence="2 3" key="1">
    <citation type="submission" date="2018-12" db="EMBL/GenBank/DDBJ databases">
        <title>Genome Sequence of Candidatus Viridilinea halotolerans isolated from saline sulfide-rich spring.</title>
        <authorList>
            <person name="Grouzdev D.S."/>
            <person name="Burganskaya E.I."/>
            <person name="Krutkina M.S."/>
            <person name="Sukhacheva M.V."/>
            <person name="Gorlenko V.M."/>
        </authorList>
    </citation>
    <scope>NUCLEOTIDE SEQUENCE [LARGE SCALE GENOMIC DNA]</scope>
    <source>
        <strain evidence="2">Chok-6</strain>
    </source>
</reference>
<accession>A0A426U6L8</accession>
<dbReference type="Proteomes" id="UP000280307">
    <property type="component" value="Unassembled WGS sequence"/>
</dbReference>
<dbReference type="InterPro" id="IPR029442">
    <property type="entry name" value="GyrI-like"/>
</dbReference>
<dbReference type="SUPFAM" id="SSF55136">
    <property type="entry name" value="Probable bacterial effector-binding domain"/>
    <property type="match status" value="1"/>
</dbReference>
<evidence type="ECO:0000313" key="3">
    <source>
        <dbReference type="Proteomes" id="UP000280307"/>
    </source>
</evidence>
<proteinExistence type="predicted"/>
<name>A0A426U6L8_9CHLR</name>
<comment type="caution">
    <text evidence="2">The sequence shown here is derived from an EMBL/GenBank/DDBJ whole genome shotgun (WGS) entry which is preliminary data.</text>
</comment>